<feature type="compositionally biased region" description="Basic and acidic residues" evidence="1">
    <location>
        <begin position="130"/>
        <end position="144"/>
    </location>
</feature>
<feature type="region of interest" description="Disordered" evidence="1">
    <location>
        <begin position="1"/>
        <end position="58"/>
    </location>
</feature>
<evidence type="ECO:0000256" key="1">
    <source>
        <dbReference type="SAM" id="MobiDB-lite"/>
    </source>
</evidence>
<sequence>MSLKALSISNHEDEEEENSDLSSSSSDDEDELGTDQQSTDEEEDAEENEDLHHSDLKRPTSFRFIDLDSVKDFDLLWLKMTSEKPKSSQESGTMGERLGNLDEIEDREVIGETAFGGKSITFTLKKSKKPTKEDRQKQHLQERKQVRRSAGEVMRFVKPMRKRGPIQHQGKKARTGKRT</sequence>
<accession>A0A915CSC5</accession>
<keyword evidence="2" id="KW-1185">Reference proteome</keyword>
<name>A0A915CSC5_9BILA</name>
<organism evidence="2 3">
    <name type="scientific">Ditylenchus dipsaci</name>
    <dbReference type="NCBI Taxonomy" id="166011"/>
    <lineage>
        <taxon>Eukaryota</taxon>
        <taxon>Metazoa</taxon>
        <taxon>Ecdysozoa</taxon>
        <taxon>Nematoda</taxon>
        <taxon>Chromadorea</taxon>
        <taxon>Rhabditida</taxon>
        <taxon>Tylenchina</taxon>
        <taxon>Tylenchomorpha</taxon>
        <taxon>Sphaerularioidea</taxon>
        <taxon>Anguinidae</taxon>
        <taxon>Anguininae</taxon>
        <taxon>Ditylenchus</taxon>
    </lineage>
</organism>
<reference evidence="3" key="1">
    <citation type="submission" date="2022-11" db="UniProtKB">
        <authorList>
            <consortium name="WormBaseParasite"/>
        </authorList>
    </citation>
    <scope>IDENTIFICATION</scope>
</reference>
<feature type="region of interest" description="Disordered" evidence="1">
    <location>
        <begin position="122"/>
        <end position="179"/>
    </location>
</feature>
<dbReference type="AlphaFoldDB" id="A0A915CSC5"/>
<protein>
    <submittedName>
        <fullName evidence="3">Uncharacterized protein</fullName>
    </submittedName>
</protein>
<dbReference type="WBParaSite" id="jg12117">
    <property type="protein sequence ID" value="jg12117"/>
    <property type="gene ID" value="jg12117"/>
</dbReference>
<feature type="region of interest" description="Disordered" evidence="1">
    <location>
        <begin position="81"/>
        <end position="105"/>
    </location>
</feature>
<proteinExistence type="predicted"/>
<evidence type="ECO:0000313" key="2">
    <source>
        <dbReference type="Proteomes" id="UP000887574"/>
    </source>
</evidence>
<feature type="compositionally biased region" description="Acidic residues" evidence="1">
    <location>
        <begin position="26"/>
        <end position="49"/>
    </location>
</feature>
<evidence type="ECO:0000313" key="3">
    <source>
        <dbReference type="WBParaSite" id="jg12117"/>
    </source>
</evidence>
<feature type="compositionally biased region" description="Basic residues" evidence="1">
    <location>
        <begin position="158"/>
        <end position="179"/>
    </location>
</feature>
<dbReference type="Proteomes" id="UP000887574">
    <property type="component" value="Unplaced"/>
</dbReference>